<reference evidence="1" key="1">
    <citation type="submission" date="2019-07" db="EMBL/GenBank/DDBJ databases">
        <title>Toxilogical consequences of a new and cryptic species of cyanobacteria (Komarekiella delphini-convector) recovered from the epidermis of a bottlenose dolphin and 1500 ft. in the air.</title>
        <authorList>
            <person name="Brown A.O."/>
            <person name="Dvorak P."/>
            <person name="Villanueva C.D."/>
            <person name="Foss A.J."/>
            <person name="Garvey A.D."/>
            <person name="Gibson Q.A."/>
            <person name="Johansen J.R."/>
            <person name="Casamatta D.A."/>
        </authorList>
    </citation>
    <scope>NUCLEOTIDE SEQUENCE</scope>
    <source>
        <strain evidence="1">SJRDD-AB1</strain>
    </source>
</reference>
<organism evidence="1 2">
    <name type="scientific">Komarekiella delphini-convector SJRDD-AB1</name>
    <dbReference type="NCBI Taxonomy" id="2593771"/>
    <lineage>
        <taxon>Bacteria</taxon>
        <taxon>Bacillati</taxon>
        <taxon>Cyanobacteriota</taxon>
        <taxon>Cyanophyceae</taxon>
        <taxon>Nostocales</taxon>
        <taxon>Nostocaceae</taxon>
        <taxon>Komarekiella</taxon>
        <taxon>Komarekiella delphini-convector</taxon>
    </lineage>
</organism>
<name>A0AA40T0E9_9NOST</name>
<comment type="caution">
    <text evidence="1">The sequence shown here is derived from an EMBL/GenBank/DDBJ whole genome shotgun (WGS) entry which is preliminary data.</text>
</comment>
<sequence length="132" mass="14589">MTGEPTIKFTFAIDDPELDDERRQKIASKLLREIRDLDEVEKADRAEDLNPEAGSKPLFATLIGVLTAEVSMKNVKSFLGFLGDRLGDKPMKISVKVGDKEVNIEAKSQRELLESERIAKDLLAAMGDGKNG</sequence>
<gene>
    <name evidence="1" type="ORF">FNW02_21410</name>
</gene>
<accession>A0AA40T0E9</accession>
<evidence type="ECO:0000313" key="1">
    <source>
        <dbReference type="EMBL" id="MBD6618310.1"/>
    </source>
</evidence>
<protein>
    <submittedName>
        <fullName evidence="1">Uncharacterized protein</fullName>
    </submittedName>
</protein>
<proteinExistence type="predicted"/>
<dbReference type="EMBL" id="VJXY01000025">
    <property type="protein sequence ID" value="MBD6618310.1"/>
    <property type="molecule type" value="Genomic_DNA"/>
</dbReference>
<dbReference type="Proteomes" id="UP001165986">
    <property type="component" value="Unassembled WGS sequence"/>
</dbReference>
<keyword evidence="2" id="KW-1185">Reference proteome</keyword>
<dbReference type="AlphaFoldDB" id="A0AA40T0E9"/>
<evidence type="ECO:0000313" key="2">
    <source>
        <dbReference type="Proteomes" id="UP001165986"/>
    </source>
</evidence>